<evidence type="ECO:0000256" key="5">
    <source>
        <dbReference type="ARBA" id="ARBA00022692"/>
    </source>
</evidence>
<proteinExistence type="predicted"/>
<sequence>MKLINKITMWFLGVILLVTPVTMFISRNNIKKHLDQAEISRMTGVNDHVYKQLLAGGKPDHYTHGRPIEVSLYQGAMPQQKVQVRKENLAEDDMVKKECRITVDSYYPIGDQIYKISSYNFVLNSQDIFDGMLYTVVWKMLIMVLGVGLTARFLSRIILEPFYRAMKAIKEFDLKRGDSKLKLPHTTTKEFQELNAFLRKMTDKAAADYASVKEFSENASHELQTPLAIVRSKLDLLSQTQIDDRQATLIGDMQSAIERLSHINRSLVLLTKLENQEYKTAESIKFCKVTRNVMDTYEDWIKMKEIRLHSNLDKNVTLQIHPVLAEILIGNLLSNAIRYNDEGGQIRIDLTRQWLRISNTGHPPDLPTADMFSRFKKGNQCNESTGLGLAIVKQICDVNDFSVTYQFEKGWHQVKVQFRQAELPTVEGSGDMSREGQLAVS</sequence>
<organism evidence="10 11">
    <name type="scientific">Chitinophaga dinghuensis</name>
    <dbReference type="NCBI Taxonomy" id="1539050"/>
    <lineage>
        <taxon>Bacteria</taxon>
        <taxon>Pseudomonadati</taxon>
        <taxon>Bacteroidota</taxon>
        <taxon>Chitinophagia</taxon>
        <taxon>Chitinophagales</taxon>
        <taxon>Chitinophagaceae</taxon>
        <taxon>Chitinophaga</taxon>
    </lineage>
</organism>
<dbReference type="PANTHER" id="PTHR45436:SF5">
    <property type="entry name" value="SENSOR HISTIDINE KINASE TRCS"/>
    <property type="match status" value="1"/>
</dbReference>
<protein>
    <recommendedName>
        <fullName evidence="2">histidine kinase</fullName>
        <ecNumber evidence="2">2.7.13.3</ecNumber>
    </recommendedName>
</protein>
<dbReference type="SMART" id="SM00388">
    <property type="entry name" value="HisKA"/>
    <property type="match status" value="1"/>
</dbReference>
<evidence type="ECO:0000313" key="11">
    <source>
        <dbReference type="Proteomes" id="UP000249819"/>
    </source>
</evidence>
<dbReference type="SUPFAM" id="SSF55874">
    <property type="entry name" value="ATPase domain of HSP90 chaperone/DNA topoisomerase II/histidine kinase"/>
    <property type="match status" value="1"/>
</dbReference>
<keyword evidence="11" id="KW-1185">Reference proteome</keyword>
<evidence type="ECO:0000313" key="10">
    <source>
        <dbReference type="EMBL" id="RAJ88055.1"/>
    </source>
</evidence>
<dbReference type="InterPro" id="IPR005467">
    <property type="entry name" value="His_kinase_dom"/>
</dbReference>
<keyword evidence="3" id="KW-0597">Phosphoprotein</keyword>
<dbReference type="AlphaFoldDB" id="A0A327WC08"/>
<evidence type="ECO:0000256" key="7">
    <source>
        <dbReference type="ARBA" id="ARBA00022989"/>
    </source>
</evidence>
<comment type="caution">
    <text evidence="10">The sequence shown here is derived from an EMBL/GenBank/DDBJ whole genome shotgun (WGS) entry which is preliminary data.</text>
</comment>
<accession>A0A327WC08</accession>
<dbReference type="EMBL" id="QLMA01000001">
    <property type="protein sequence ID" value="RAJ88055.1"/>
    <property type="molecule type" value="Genomic_DNA"/>
</dbReference>
<keyword evidence="6 10" id="KW-0418">Kinase</keyword>
<evidence type="ECO:0000256" key="4">
    <source>
        <dbReference type="ARBA" id="ARBA00022679"/>
    </source>
</evidence>
<dbReference type="Pfam" id="PF00512">
    <property type="entry name" value="HisKA"/>
    <property type="match status" value="1"/>
</dbReference>
<dbReference type="Gene3D" id="1.10.287.130">
    <property type="match status" value="1"/>
</dbReference>
<keyword evidence="7 8" id="KW-1133">Transmembrane helix</keyword>
<dbReference type="InterPro" id="IPR036890">
    <property type="entry name" value="HATPase_C_sf"/>
</dbReference>
<evidence type="ECO:0000256" key="2">
    <source>
        <dbReference type="ARBA" id="ARBA00012438"/>
    </source>
</evidence>
<evidence type="ECO:0000256" key="3">
    <source>
        <dbReference type="ARBA" id="ARBA00022553"/>
    </source>
</evidence>
<dbReference type="InterPro" id="IPR050428">
    <property type="entry name" value="TCS_sensor_his_kinase"/>
</dbReference>
<dbReference type="InterPro" id="IPR036097">
    <property type="entry name" value="HisK_dim/P_sf"/>
</dbReference>
<dbReference type="CDD" id="cd00082">
    <property type="entry name" value="HisKA"/>
    <property type="match status" value="1"/>
</dbReference>
<dbReference type="Gene3D" id="3.30.565.10">
    <property type="entry name" value="Histidine kinase-like ATPase, C-terminal domain"/>
    <property type="match status" value="1"/>
</dbReference>
<dbReference type="PANTHER" id="PTHR45436">
    <property type="entry name" value="SENSOR HISTIDINE KINASE YKOH"/>
    <property type="match status" value="1"/>
</dbReference>
<dbReference type="SUPFAM" id="SSF47384">
    <property type="entry name" value="Homodimeric domain of signal transducing histidine kinase"/>
    <property type="match status" value="1"/>
</dbReference>
<feature type="transmembrane region" description="Helical" evidence="8">
    <location>
        <begin position="7"/>
        <end position="25"/>
    </location>
</feature>
<dbReference type="InterPro" id="IPR003594">
    <property type="entry name" value="HATPase_dom"/>
</dbReference>
<dbReference type="OrthoDB" id="1522504at2"/>
<keyword evidence="4" id="KW-0808">Transferase</keyword>
<evidence type="ECO:0000256" key="1">
    <source>
        <dbReference type="ARBA" id="ARBA00000085"/>
    </source>
</evidence>
<keyword evidence="8" id="KW-0472">Membrane</keyword>
<reference evidence="10 11" key="1">
    <citation type="submission" date="2018-06" db="EMBL/GenBank/DDBJ databases">
        <title>Genomic Encyclopedia of Archaeal and Bacterial Type Strains, Phase II (KMG-II): from individual species to whole genera.</title>
        <authorList>
            <person name="Goeker M."/>
        </authorList>
    </citation>
    <scope>NUCLEOTIDE SEQUENCE [LARGE SCALE GENOMIC DNA]</scope>
    <source>
        <strain evidence="10 11">DSM 29821</strain>
    </source>
</reference>
<dbReference type="InterPro" id="IPR003661">
    <property type="entry name" value="HisK_dim/P_dom"/>
</dbReference>
<dbReference type="GO" id="GO:0005886">
    <property type="term" value="C:plasma membrane"/>
    <property type="evidence" value="ECO:0007669"/>
    <property type="project" value="TreeGrafter"/>
</dbReference>
<dbReference type="Proteomes" id="UP000249819">
    <property type="component" value="Unassembled WGS sequence"/>
</dbReference>
<dbReference type="GO" id="GO:0000155">
    <property type="term" value="F:phosphorelay sensor kinase activity"/>
    <property type="evidence" value="ECO:0007669"/>
    <property type="project" value="InterPro"/>
</dbReference>
<name>A0A327WC08_9BACT</name>
<feature type="domain" description="Histidine kinase" evidence="9">
    <location>
        <begin position="218"/>
        <end position="422"/>
    </location>
</feature>
<keyword evidence="5 8" id="KW-0812">Transmembrane</keyword>
<evidence type="ECO:0000256" key="6">
    <source>
        <dbReference type="ARBA" id="ARBA00022777"/>
    </source>
</evidence>
<dbReference type="RefSeq" id="WP_111590709.1">
    <property type="nucleotide sequence ID" value="NZ_QLMA01000001.1"/>
</dbReference>
<comment type="catalytic activity">
    <reaction evidence="1">
        <text>ATP + protein L-histidine = ADP + protein N-phospho-L-histidine.</text>
        <dbReference type="EC" id="2.7.13.3"/>
    </reaction>
</comment>
<evidence type="ECO:0000259" key="9">
    <source>
        <dbReference type="PROSITE" id="PS50109"/>
    </source>
</evidence>
<dbReference type="Pfam" id="PF02518">
    <property type="entry name" value="HATPase_c"/>
    <property type="match status" value="1"/>
</dbReference>
<evidence type="ECO:0000256" key="8">
    <source>
        <dbReference type="SAM" id="Phobius"/>
    </source>
</evidence>
<dbReference type="SMART" id="SM00387">
    <property type="entry name" value="HATPase_c"/>
    <property type="match status" value="1"/>
</dbReference>
<dbReference type="PROSITE" id="PS50109">
    <property type="entry name" value="HIS_KIN"/>
    <property type="match status" value="1"/>
</dbReference>
<gene>
    <name evidence="10" type="ORF">CLV59_101820</name>
</gene>
<dbReference type="EC" id="2.7.13.3" evidence="2"/>